<dbReference type="EMBL" id="CP012543">
    <property type="protein sequence ID" value="QCD47121.1"/>
    <property type="molecule type" value="Genomic_DNA"/>
</dbReference>
<dbReference type="KEGG" id="crx:CRECT_1473"/>
<name>A0A6G5QNA9_CAMRE</name>
<evidence type="ECO:0000313" key="3">
    <source>
        <dbReference type="EMBL" id="QCD47121.1"/>
    </source>
</evidence>
<evidence type="ECO:0000256" key="1">
    <source>
        <dbReference type="ARBA" id="ARBA00022801"/>
    </source>
</evidence>
<dbReference type="SUPFAM" id="SSF55909">
    <property type="entry name" value="Pentein"/>
    <property type="match status" value="1"/>
</dbReference>
<dbReference type="GO" id="GO:0047632">
    <property type="term" value="F:agmatine deiminase activity"/>
    <property type="evidence" value="ECO:0007669"/>
    <property type="project" value="UniProtKB-EC"/>
</dbReference>
<evidence type="ECO:0000256" key="2">
    <source>
        <dbReference type="SAM" id="MobiDB-lite"/>
    </source>
</evidence>
<proteinExistence type="predicted"/>
<dbReference type="AlphaFoldDB" id="A0A6G5QNA9"/>
<reference evidence="3 4" key="1">
    <citation type="submission" date="2016-07" db="EMBL/GenBank/DDBJ databases">
        <title>Comparative genomics of the Campylobacter concisus group.</title>
        <authorList>
            <person name="Miller W.G."/>
            <person name="Yee E."/>
            <person name="Chapman M.H."/>
            <person name="Huynh S."/>
            <person name="Bono J.L."/>
            <person name="On S.L.W."/>
            <person name="StLeger J."/>
            <person name="Foster G."/>
            <person name="Parker C.T."/>
        </authorList>
    </citation>
    <scope>NUCLEOTIDE SEQUENCE [LARGE SCALE GENOMIC DNA]</scope>
    <source>
        <strain evidence="3 4">ATCC 33238</strain>
    </source>
</reference>
<dbReference type="RefSeq" id="WP_004318918.1">
    <property type="nucleotide sequence ID" value="NZ_CP012543.1"/>
</dbReference>
<dbReference type="Pfam" id="PF04371">
    <property type="entry name" value="PAD_porph"/>
    <property type="match status" value="1"/>
</dbReference>
<sequence length="377" mass="42319">MRAFGEWEKQELIFLSLPHENTDWKPYLDEILDAYERLVAAIVPFQKVVLICPDERIFEKRFAKFDNVEFVKIDTDDTWIRDYGMIDVEDFADADAGSNGKNSTSEGVACCERGGGENSSRRAKIVSYDFKFNAWGGKFESSKDNAVNLELAKCFKSDLRSIDLVLEGGSIDFNGRGTLLTTQKCLLNDNRNSHLNKDQIEARLKELFGLRRVIWLKNGFIKGDDTDSHIDTLARFIAPDTIAYASCDDPDDEHFEELAAMKKELENTGFKLVPLPLPKAKFYGGKRLGCTYANFIFINGAVIVPTYGDDNDKIVLERLAQKLPNHKIIGVDSLVFVRQNGSLHCSSQNKYSGASEAKQVSSERSEAENKYSGASEA</sequence>
<dbReference type="InterPro" id="IPR007466">
    <property type="entry name" value="Peptidyl-Arg-deiminase_porph"/>
</dbReference>
<dbReference type="Gene3D" id="3.75.10.10">
    <property type="entry name" value="L-arginine/glycine Amidinotransferase, Chain A"/>
    <property type="match status" value="1"/>
</dbReference>
<organism evidence="3 4">
    <name type="scientific">Campylobacter rectus</name>
    <name type="common">Wolinella recta</name>
    <dbReference type="NCBI Taxonomy" id="203"/>
    <lineage>
        <taxon>Bacteria</taxon>
        <taxon>Pseudomonadati</taxon>
        <taxon>Campylobacterota</taxon>
        <taxon>Epsilonproteobacteria</taxon>
        <taxon>Campylobacterales</taxon>
        <taxon>Campylobacteraceae</taxon>
        <taxon>Campylobacter</taxon>
    </lineage>
</organism>
<feature type="compositionally biased region" description="Polar residues" evidence="2">
    <location>
        <begin position="348"/>
        <end position="360"/>
    </location>
</feature>
<keyword evidence="1 3" id="KW-0378">Hydrolase</keyword>
<dbReference type="PANTHER" id="PTHR31377">
    <property type="entry name" value="AGMATINE DEIMINASE-RELATED"/>
    <property type="match status" value="1"/>
</dbReference>
<evidence type="ECO:0000313" key="4">
    <source>
        <dbReference type="Proteomes" id="UP000502377"/>
    </source>
</evidence>
<dbReference type="GO" id="GO:0009446">
    <property type="term" value="P:putrescine biosynthetic process"/>
    <property type="evidence" value="ECO:0007669"/>
    <property type="project" value="InterPro"/>
</dbReference>
<feature type="region of interest" description="Disordered" evidence="2">
    <location>
        <begin position="348"/>
        <end position="377"/>
    </location>
</feature>
<protein>
    <submittedName>
        <fullName evidence="3">Agmatine deiminase</fullName>
        <ecNumber evidence="3">3.5.3.12</ecNumber>
    </submittedName>
</protein>
<dbReference type="GO" id="GO:0004668">
    <property type="term" value="F:protein-arginine deiminase activity"/>
    <property type="evidence" value="ECO:0007669"/>
    <property type="project" value="InterPro"/>
</dbReference>
<dbReference type="Proteomes" id="UP000502377">
    <property type="component" value="Chromosome"/>
</dbReference>
<dbReference type="EC" id="3.5.3.12" evidence="3"/>
<dbReference type="PANTHER" id="PTHR31377:SF0">
    <property type="entry name" value="AGMATINE DEIMINASE-RELATED"/>
    <property type="match status" value="1"/>
</dbReference>
<accession>A0A6G5QNA9</accession>
<gene>
    <name evidence="3" type="primary">aguA</name>
    <name evidence="3" type="ORF">CRECT_1473</name>
</gene>